<keyword evidence="3" id="KW-1185">Reference proteome</keyword>
<evidence type="ECO:0000259" key="1">
    <source>
        <dbReference type="PROSITE" id="PS50995"/>
    </source>
</evidence>
<proteinExistence type="predicted"/>
<dbReference type="GO" id="GO:0003700">
    <property type="term" value="F:DNA-binding transcription factor activity"/>
    <property type="evidence" value="ECO:0007669"/>
    <property type="project" value="InterPro"/>
</dbReference>
<dbReference type="Pfam" id="PF01047">
    <property type="entry name" value="MarR"/>
    <property type="match status" value="1"/>
</dbReference>
<sequence length="163" mass="18128">MCMDAYIESQESGQPEDIARLGRSFDHLHSLAAAQIFTSMARSMHTSDITFSQLNALFRLYTHGPQRIADLAEGAHLSHCATSRLISRLAKEGQVDKQPNAQNRRERLISLTPEGLAFLRSLKLNTTAAYENLFRTLPSSLTDRLQAVLDDILPLLPPPEMPG</sequence>
<name>F0JCD6_9BACT</name>
<dbReference type="SMR" id="F0JCD6"/>
<dbReference type="eggNOG" id="COG1846">
    <property type="taxonomic scope" value="Bacteria"/>
</dbReference>
<evidence type="ECO:0000313" key="3">
    <source>
        <dbReference type="Proteomes" id="UP000007845"/>
    </source>
</evidence>
<dbReference type="InterPro" id="IPR039422">
    <property type="entry name" value="MarR/SlyA-like"/>
</dbReference>
<dbReference type="OrthoDB" id="1467380at2"/>
<protein>
    <submittedName>
        <fullName evidence="2">Regulatory protein MarR</fullName>
    </submittedName>
</protein>
<dbReference type="PANTHER" id="PTHR33164:SF94">
    <property type="entry name" value="TRANSCRIPTIONAL REGULATORY PROTEIN-RELATED"/>
    <property type="match status" value="1"/>
</dbReference>
<dbReference type="InterPro" id="IPR000835">
    <property type="entry name" value="HTH_MarR-typ"/>
</dbReference>
<dbReference type="InterPro" id="IPR036390">
    <property type="entry name" value="WH_DNA-bd_sf"/>
</dbReference>
<dbReference type="EMBL" id="CP003220">
    <property type="protein sequence ID" value="EGB14434.1"/>
    <property type="molecule type" value="Genomic_DNA"/>
</dbReference>
<gene>
    <name evidence="2" type="ORF">DND132_1222</name>
</gene>
<dbReference type="AlphaFoldDB" id="F0JCD6"/>
<dbReference type="Gene3D" id="1.10.10.10">
    <property type="entry name" value="Winged helix-like DNA-binding domain superfamily/Winged helix DNA-binding domain"/>
    <property type="match status" value="1"/>
</dbReference>
<dbReference type="STRING" id="641491.DND132_1222"/>
<dbReference type="GO" id="GO:0006950">
    <property type="term" value="P:response to stress"/>
    <property type="evidence" value="ECO:0007669"/>
    <property type="project" value="TreeGrafter"/>
</dbReference>
<organism evidence="2 3">
    <name type="scientific">Pseudodesulfovibrio mercurii</name>
    <dbReference type="NCBI Taxonomy" id="641491"/>
    <lineage>
        <taxon>Bacteria</taxon>
        <taxon>Pseudomonadati</taxon>
        <taxon>Thermodesulfobacteriota</taxon>
        <taxon>Desulfovibrionia</taxon>
        <taxon>Desulfovibrionales</taxon>
        <taxon>Desulfovibrionaceae</taxon>
    </lineage>
</organism>
<dbReference type="PANTHER" id="PTHR33164">
    <property type="entry name" value="TRANSCRIPTIONAL REGULATOR, MARR FAMILY"/>
    <property type="match status" value="1"/>
</dbReference>
<dbReference type="SUPFAM" id="SSF46785">
    <property type="entry name" value="Winged helix' DNA-binding domain"/>
    <property type="match status" value="1"/>
</dbReference>
<accession>F0JCD6</accession>
<dbReference type="KEGG" id="ddn:DND132_1222"/>
<dbReference type="Proteomes" id="UP000007845">
    <property type="component" value="Chromosome"/>
</dbReference>
<reference evidence="2 3" key="1">
    <citation type="journal article" date="2011" name="J. Bacteriol.">
        <title>Genome sequence of the mercury-methylating strain Desulfovibrio desulfuricans ND132.</title>
        <authorList>
            <person name="Brown S.D."/>
            <person name="Gilmour C.C."/>
            <person name="Kucken A.M."/>
            <person name="Wall J.D."/>
            <person name="Elias D.A."/>
            <person name="Brandt C.C."/>
            <person name="Podar M."/>
            <person name="Chertkov O."/>
            <person name="Held B."/>
            <person name="Bruce D.C."/>
            <person name="Detter J.C."/>
            <person name="Tapia R."/>
            <person name="Han C.S."/>
            <person name="Goodwin L.A."/>
            <person name="Cheng J.F."/>
            <person name="Pitluck S."/>
            <person name="Woyke T."/>
            <person name="Mikhailova N."/>
            <person name="Ivanova N.N."/>
            <person name="Han J."/>
            <person name="Lucas S."/>
            <person name="Lapidus A.L."/>
            <person name="Land M.L."/>
            <person name="Hauser L.J."/>
            <person name="Palumbo A.V."/>
        </authorList>
    </citation>
    <scope>NUCLEOTIDE SEQUENCE [LARGE SCALE GENOMIC DNA]</scope>
    <source>
        <strain evidence="2 3">ND132</strain>
    </source>
</reference>
<evidence type="ECO:0000313" key="2">
    <source>
        <dbReference type="EMBL" id="EGB14434.1"/>
    </source>
</evidence>
<dbReference type="SMART" id="SM00347">
    <property type="entry name" value="HTH_MARR"/>
    <property type="match status" value="1"/>
</dbReference>
<dbReference type="PROSITE" id="PS50995">
    <property type="entry name" value="HTH_MARR_2"/>
    <property type="match status" value="1"/>
</dbReference>
<dbReference type="InterPro" id="IPR036388">
    <property type="entry name" value="WH-like_DNA-bd_sf"/>
</dbReference>
<feature type="domain" description="HTH marR-type" evidence="1">
    <location>
        <begin position="11"/>
        <end position="154"/>
    </location>
</feature>
<dbReference type="HOGENOM" id="CLU_131400_1_0_7"/>